<evidence type="ECO:0000256" key="3">
    <source>
        <dbReference type="SAM" id="SignalP"/>
    </source>
</evidence>
<feature type="compositionally biased region" description="Polar residues" evidence="1">
    <location>
        <begin position="106"/>
        <end position="127"/>
    </location>
</feature>
<protein>
    <recommendedName>
        <fullName evidence="5">LPXTG cell wall anchor domain-containing protein</fullName>
    </recommendedName>
</protein>
<feature type="region of interest" description="Disordered" evidence="1">
    <location>
        <begin position="79"/>
        <end position="136"/>
    </location>
</feature>
<accession>A0A6N3BW85</accession>
<feature type="transmembrane region" description="Helical" evidence="2">
    <location>
        <begin position="159"/>
        <end position="178"/>
    </location>
</feature>
<evidence type="ECO:0000256" key="2">
    <source>
        <dbReference type="SAM" id="Phobius"/>
    </source>
</evidence>
<reference evidence="4" key="1">
    <citation type="submission" date="2019-11" db="EMBL/GenBank/DDBJ databases">
        <authorList>
            <person name="Feng L."/>
        </authorList>
    </citation>
    <scope>NUCLEOTIDE SEQUENCE</scope>
    <source>
        <strain evidence="4">SsimulansLFYP27</strain>
    </source>
</reference>
<gene>
    <name evidence="4" type="ORF">SSLFYP27_01316</name>
</gene>
<evidence type="ECO:0000313" key="4">
    <source>
        <dbReference type="EMBL" id="VYU05847.1"/>
    </source>
</evidence>
<feature type="signal peptide" evidence="3">
    <location>
        <begin position="1"/>
        <end position="33"/>
    </location>
</feature>
<name>A0A6N3BW85_STASI</name>
<sequence>MPMKLSKKKSLLHVSTLALSGLLFFNMPGVMNAAESHDYANEQSAELSALVENTDTAQTTETFIPTSHPTDVAQAADVEPDPSLAENVSKTNVADAEGNRKEADTESTTSKATAGQTYAHQASATTSKSEDAGSHYQGETASYADLPETGHVDHPESGAVIAIIMSIVVSTIALIHVCRQNARSVVPNRDDV</sequence>
<keyword evidence="2" id="KW-0812">Transmembrane</keyword>
<evidence type="ECO:0008006" key="5">
    <source>
        <dbReference type="Google" id="ProtNLM"/>
    </source>
</evidence>
<organism evidence="4">
    <name type="scientific">Staphylococcus simulans</name>
    <dbReference type="NCBI Taxonomy" id="1286"/>
    <lineage>
        <taxon>Bacteria</taxon>
        <taxon>Bacillati</taxon>
        <taxon>Bacillota</taxon>
        <taxon>Bacilli</taxon>
        <taxon>Bacillales</taxon>
        <taxon>Staphylococcaceae</taxon>
        <taxon>Staphylococcus</taxon>
    </lineage>
</organism>
<keyword evidence="2" id="KW-0472">Membrane</keyword>
<dbReference type="EMBL" id="CACRUO010000031">
    <property type="protein sequence ID" value="VYU05847.1"/>
    <property type="molecule type" value="Genomic_DNA"/>
</dbReference>
<evidence type="ECO:0000256" key="1">
    <source>
        <dbReference type="SAM" id="MobiDB-lite"/>
    </source>
</evidence>
<dbReference type="RefSeq" id="WP_105978534.1">
    <property type="nucleotide sequence ID" value="NZ_CACRUO010000031.1"/>
</dbReference>
<proteinExistence type="predicted"/>
<dbReference type="AlphaFoldDB" id="A0A6N3BW85"/>
<keyword evidence="3" id="KW-0732">Signal</keyword>
<feature type="chain" id="PRO_5026816390" description="LPXTG cell wall anchor domain-containing protein" evidence="3">
    <location>
        <begin position="34"/>
        <end position="192"/>
    </location>
</feature>
<keyword evidence="2" id="KW-1133">Transmembrane helix</keyword>